<reference evidence="2" key="1">
    <citation type="submission" date="2022-11" db="EMBL/GenBank/DDBJ databases">
        <title>Biodiversity and phylogenetic relationships of bacteria.</title>
        <authorList>
            <person name="Machado R.A.R."/>
            <person name="Bhat A."/>
            <person name="Loulou A."/>
            <person name="Kallel S."/>
        </authorList>
    </citation>
    <scope>NUCLEOTIDE SEQUENCE</scope>
    <source>
        <strain evidence="2">A-IN1</strain>
    </source>
</reference>
<dbReference type="PANTHER" id="PTHR31377">
    <property type="entry name" value="AGMATINE DEIMINASE-RELATED"/>
    <property type="match status" value="1"/>
</dbReference>
<dbReference type="Gene3D" id="3.75.10.10">
    <property type="entry name" value="L-arginine/glycine Amidinotransferase, Chain A"/>
    <property type="match status" value="1"/>
</dbReference>
<accession>A0A9X3IFF1</accession>
<dbReference type="GO" id="GO:0047632">
    <property type="term" value="F:agmatine deiminase activity"/>
    <property type="evidence" value="ECO:0007669"/>
    <property type="project" value="TreeGrafter"/>
</dbReference>
<dbReference type="SUPFAM" id="SSF55909">
    <property type="entry name" value="Pentein"/>
    <property type="match status" value="1"/>
</dbReference>
<gene>
    <name evidence="2" type="ORF">OSH00_02310</name>
</gene>
<dbReference type="PANTHER" id="PTHR31377:SF0">
    <property type="entry name" value="AGMATINE DEIMINASE-RELATED"/>
    <property type="match status" value="1"/>
</dbReference>
<keyword evidence="3" id="KW-1185">Reference proteome</keyword>
<keyword evidence="1" id="KW-0378">Hydrolase</keyword>
<dbReference type="GO" id="GO:0004668">
    <property type="term" value="F:protein-arginine deiminase activity"/>
    <property type="evidence" value="ECO:0007669"/>
    <property type="project" value="InterPro"/>
</dbReference>
<dbReference type="Proteomes" id="UP001146019">
    <property type="component" value="Unassembled WGS sequence"/>
</dbReference>
<evidence type="ECO:0000256" key="1">
    <source>
        <dbReference type="ARBA" id="ARBA00022801"/>
    </source>
</evidence>
<comment type="caution">
    <text evidence="2">The sequence shown here is derived from an EMBL/GenBank/DDBJ whole genome shotgun (WGS) entry which is preliminary data.</text>
</comment>
<dbReference type="AlphaFoldDB" id="A0A9X3IFF1"/>
<dbReference type="RefSeq" id="WP_266129062.1">
    <property type="nucleotide sequence ID" value="NZ_JAPKMY010000001.1"/>
</dbReference>
<name>A0A9X3IFF1_9GAMM</name>
<sequence length="343" mass="38215">MKNLAFQISIGLIAMLPLSIQAEFIVLASPQSKDKYYAKVIHDIFDFHIEYAKKIIQHGDHVLILTDQQLYADYVKALGKQHVAIAPMHDIWMRDFSSANPAQPVLFRYTAAGQGGGKKAQAISDTVQSEFKAYSQKAGLQFIQTPLLNDGGNWVEDGHGNVVISTKFLSDNQLSESVARQKLMQMTGAKHIAFIDADEQGGLEHADGVVSFIEKDTVIINAYPEDPEYSKQLKADLKRGIPNIKIHEIVTPYDGSLIYDEKFGSACGLYTNMLVTPERIYFPQFGIKQDAVALQQIRQLTKRTVIPVQSAQVCHMGGGVRCMSWQLRGKNAELLSQYLNKVP</sequence>
<dbReference type="InterPro" id="IPR007466">
    <property type="entry name" value="Peptidyl-Arg-deiminase_porph"/>
</dbReference>
<organism evidence="2 3">
    <name type="scientific">Acinetobacter nematophilus</name>
    <dbReference type="NCBI Taxonomy" id="2994642"/>
    <lineage>
        <taxon>Bacteria</taxon>
        <taxon>Pseudomonadati</taxon>
        <taxon>Pseudomonadota</taxon>
        <taxon>Gammaproteobacteria</taxon>
        <taxon>Moraxellales</taxon>
        <taxon>Moraxellaceae</taxon>
        <taxon>Acinetobacter</taxon>
    </lineage>
</organism>
<dbReference type="GO" id="GO:0009446">
    <property type="term" value="P:putrescine biosynthetic process"/>
    <property type="evidence" value="ECO:0007669"/>
    <property type="project" value="InterPro"/>
</dbReference>
<evidence type="ECO:0000313" key="2">
    <source>
        <dbReference type="EMBL" id="MCX5466567.1"/>
    </source>
</evidence>
<protein>
    <submittedName>
        <fullName evidence="2">Agmatine deiminase family protein</fullName>
    </submittedName>
</protein>
<dbReference type="Pfam" id="PF04371">
    <property type="entry name" value="PAD_porph"/>
    <property type="match status" value="1"/>
</dbReference>
<proteinExistence type="predicted"/>
<evidence type="ECO:0000313" key="3">
    <source>
        <dbReference type="Proteomes" id="UP001146019"/>
    </source>
</evidence>
<dbReference type="EMBL" id="JAPKMY010000001">
    <property type="protein sequence ID" value="MCX5466567.1"/>
    <property type="molecule type" value="Genomic_DNA"/>
</dbReference>